<dbReference type="InterPro" id="IPR001878">
    <property type="entry name" value="Znf_CCHC"/>
</dbReference>
<dbReference type="SUPFAM" id="SSF57756">
    <property type="entry name" value="Retrovirus zinc finger-like domains"/>
    <property type="match status" value="1"/>
</dbReference>
<dbReference type="GO" id="GO:0008270">
    <property type="term" value="F:zinc ion binding"/>
    <property type="evidence" value="ECO:0007669"/>
    <property type="project" value="InterPro"/>
</dbReference>
<dbReference type="EMBL" id="JACEFO010001663">
    <property type="protein sequence ID" value="KAF8724355.1"/>
    <property type="molecule type" value="Genomic_DNA"/>
</dbReference>
<dbReference type="GO" id="GO:0003676">
    <property type="term" value="F:nucleic acid binding"/>
    <property type="evidence" value="ECO:0007669"/>
    <property type="project" value="InterPro"/>
</dbReference>
<reference evidence="2" key="1">
    <citation type="submission" date="2020-07" db="EMBL/GenBank/DDBJ databases">
        <title>Genome sequence and genetic diversity analysis of an under-domesticated orphan crop, white fonio (Digitaria exilis).</title>
        <authorList>
            <person name="Bennetzen J.L."/>
            <person name="Chen S."/>
            <person name="Ma X."/>
            <person name="Wang X."/>
            <person name="Yssel A.E.J."/>
            <person name="Chaluvadi S.R."/>
            <person name="Johnson M."/>
            <person name="Gangashetty P."/>
            <person name="Hamidou F."/>
            <person name="Sanogo M.D."/>
            <person name="Zwaenepoel A."/>
            <person name="Wallace J."/>
            <person name="Van De Peer Y."/>
            <person name="Van Deynze A."/>
        </authorList>
    </citation>
    <scope>NUCLEOTIDE SEQUENCE</scope>
    <source>
        <tissue evidence="2">Leaves</tissue>
    </source>
</reference>
<dbReference type="Gene3D" id="4.10.60.10">
    <property type="entry name" value="Zinc finger, CCHC-type"/>
    <property type="match status" value="1"/>
</dbReference>
<feature type="domain" description="CCHC-type" evidence="1">
    <location>
        <begin position="300"/>
        <end position="311"/>
    </location>
</feature>
<feature type="domain" description="CCHC-type" evidence="1">
    <location>
        <begin position="273"/>
        <end position="289"/>
    </location>
</feature>
<evidence type="ECO:0000313" key="3">
    <source>
        <dbReference type="Proteomes" id="UP000636709"/>
    </source>
</evidence>
<evidence type="ECO:0000259" key="1">
    <source>
        <dbReference type="SMART" id="SM00343"/>
    </source>
</evidence>
<accession>A0A835F0B8</accession>
<dbReference type="Proteomes" id="UP000636709">
    <property type="component" value="Unassembled WGS sequence"/>
</dbReference>
<protein>
    <recommendedName>
        <fullName evidence="1">CCHC-type domain-containing protein</fullName>
    </recommendedName>
</protein>
<name>A0A835F0B8_9POAL</name>
<keyword evidence="3" id="KW-1185">Reference proteome</keyword>
<dbReference type="InterPro" id="IPR036875">
    <property type="entry name" value="Znf_CCHC_sf"/>
</dbReference>
<organism evidence="2 3">
    <name type="scientific">Digitaria exilis</name>
    <dbReference type="NCBI Taxonomy" id="1010633"/>
    <lineage>
        <taxon>Eukaryota</taxon>
        <taxon>Viridiplantae</taxon>
        <taxon>Streptophyta</taxon>
        <taxon>Embryophyta</taxon>
        <taxon>Tracheophyta</taxon>
        <taxon>Spermatophyta</taxon>
        <taxon>Magnoliopsida</taxon>
        <taxon>Liliopsida</taxon>
        <taxon>Poales</taxon>
        <taxon>Poaceae</taxon>
        <taxon>PACMAD clade</taxon>
        <taxon>Panicoideae</taxon>
        <taxon>Panicodae</taxon>
        <taxon>Paniceae</taxon>
        <taxon>Anthephorinae</taxon>
        <taxon>Digitaria</taxon>
    </lineage>
</organism>
<dbReference type="SMART" id="SM00343">
    <property type="entry name" value="ZnF_C2HC"/>
    <property type="match status" value="3"/>
</dbReference>
<proteinExistence type="predicted"/>
<evidence type="ECO:0000313" key="2">
    <source>
        <dbReference type="EMBL" id="KAF8724355.1"/>
    </source>
</evidence>
<comment type="caution">
    <text evidence="2">The sequence shown here is derived from an EMBL/GenBank/DDBJ whole genome shotgun (WGS) entry which is preliminary data.</text>
</comment>
<gene>
    <name evidence="2" type="ORF">HU200_021386</name>
</gene>
<feature type="domain" description="CCHC-type" evidence="1">
    <location>
        <begin position="237"/>
        <end position="253"/>
    </location>
</feature>
<sequence>MSTLSIEELECWQLNFEATNLLWRSLCRDVQGLVYRLWSLDAHINWELIKDLYNELDSDDEEESKEESLEECSTSSTFISEPQVISLNEEEGQKHQVLVSLDEVNLCLMSKKKRIKSKKGEIQKIEESSSSAKEFDLLKANYASLVSSKSSIEHVFVETCDDLITEENQETMKEVNVLKGSLIELDGNSKVQPSQDNHDNMVNKLEERSTTPCSPPQQHLKISKNKVEENNKLEHIKCSHCSTLGHYAFSCPTKLKGENTLSKKKRSLSKKRVCYGCKEKEHLIAMCPNVTSVDATGHRRQMGHMSKDCPNGNTIKSNLIQYDFNRLGRDKVGACATREIDSPQTSIRTIWIPKHLVTNLYGPNKVWVPKKSC</sequence>
<dbReference type="AlphaFoldDB" id="A0A835F0B8"/>
<dbReference type="OrthoDB" id="696537at2759"/>